<dbReference type="EMBL" id="JOKG01000001">
    <property type="protein sequence ID" value="KEQ15432.1"/>
    <property type="molecule type" value="Genomic_DNA"/>
</dbReference>
<evidence type="ECO:0000313" key="1">
    <source>
        <dbReference type="EMBL" id="KEQ15432.1"/>
    </source>
</evidence>
<proteinExistence type="predicted"/>
<evidence type="ECO:0000313" key="2">
    <source>
        <dbReference type="Proteomes" id="UP000028006"/>
    </source>
</evidence>
<reference evidence="1 2" key="1">
    <citation type="submission" date="2014-06" db="EMBL/GenBank/DDBJ databases">
        <title>Whole Genome Sequences of Three Symbiotic Endozoicomonas Bacteria.</title>
        <authorList>
            <person name="Neave M.J."/>
            <person name="Apprill A."/>
            <person name="Voolstra C.R."/>
        </authorList>
    </citation>
    <scope>NUCLEOTIDE SEQUENCE [LARGE SCALE GENOMIC DNA]</scope>
    <source>
        <strain evidence="1 2">LMG 24815</strain>
    </source>
</reference>
<dbReference type="AlphaFoldDB" id="A0A081NAF9"/>
<accession>A0A081NAF9</accession>
<keyword evidence="2" id="KW-1185">Reference proteome</keyword>
<comment type="caution">
    <text evidence="1">The sequence shown here is derived from an EMBL/GenBank/DDBJ whole genome shotgun (WGS) entry which is preliminary data.</text>
</comment>
<dbReference type="Proteomes" id="UP000028006">
    <property type="component" value="Unassembled WGS sequence"/>
</dbReference>
<gene>
    <name evidence="1" type="ORF">GZ77_01935</name>
</gene>
<dbReference type="RefSeq" id="WP_034872697.1">
    <property type="nucleotide sequence ID" value="NZ_JOKG01000001.1"/>
</dbReference>
<protein>
    <submittedName>
        <fullName evidence="1">Uncharacterized protein</fullName>
    </submittedName>
</protein>
<organism evidence="1 2">
    <name type="scientific">Endozoicomonas montiporae</name>
    <dbReference type="NCBI Taxonomy" id="1027273"/>
    <lineage>
        <taxon>Bacteria</taxon>
        <taxon>Pseudomonadati</taxon>
        <taxon>Pseudomonadota</taxon>
        <taxon>Gammaproteobacteria</taxon>
        <taxon>Oceanospirillales</taxon>
        <taxon>Endozoicomonadaceae</taxon>
        <taxon>Endozoicomonas</taxon>
    </lineage>
</organism>
<name>A0A081NAF9_9GAMM</name>
<sequence length="208" mass="24103">MSLCLSEKFIQNVSFGLKVVCCKSEKWFTLQQGIRLKAYICRELLVINSYDTDTLHRRAEPLDKLLQRVIKHQTVTISETSQLKDQWHTGVEMLSSLQQLIELQPTLTLPQSQRLQQELEEQLWTNFTTLFSITTHPAATIFVRQHTGKLYPNPEAVFYLAKLMENKDYRGAAHGLYRQLAEKSDDQAIKERCNGNMQRLKNSSTSNR</sequence>